<dbReference type="GO" id="GO:0016020">
    <property type="term" value="C:membrane"/>
    <property type="evidence" value="ECO:0007669"/>
    <property type="project" value="TreeGrafter"/>
</dbReference>
<proteinExistence type="predicted"/>
<dbReference type="STRING" id="51028.A0A0N4V4Z8"/>
<dbReference type="WBParaSite" id="EVEC_0000525401-mRNA-1">
    <property type="protein sequence ID" value="EVEC_0000525401-mRNA-1"/>
    <property type="gene ID" value="EVEC_0000525401"/>
</dbReference>
<reference evidence="4" key="1">
    <citation type="submission" date="2017-02" db="UniProtKB">
        <authorList>
            <consortium name="WormBaseParasite"/>
        </authorList>
    </citation>
    <scope>IDENTIFICATION</scope>
</reference>
<dbReference type="InterPro" id="IPR011701">
    <property type="entry name" value="MFS"/>
</dbReference>
<feature type="transmembrane region" description="Helical" evidence="1">
    <location>
        <begin position="582"/>
        <end position="605"/>
    </location>
</feature>
<feature type="transmembrane region" description="Helical" evidence="1">
    <location>
        <begin position="332"/>
        <end position="352"/>
    </location>
</feature>
<feature type="transmembrane region" description="Helical" evidence="1">
    <location>
        <begin position="549"/>
        <end position="570"/>
    </location>
</feature>
<dbReference type="PANTHER" id="PTHR45757">
    <property type="entry name" value="PROTEIN CBG23364-RELATED"/>
    <property type="match status" value="1"/>
</dbReference>
<name>A0A0N4V4Z8_ENTVE</name>
<keyword evidence="1" id="KW-0472">Membrane</keyword>
<dbReference type="Pfam" id="PF07690">
    <property type="entry name" value="MFS_1"/>
    <property type="match status" value="1"/>
</dbReference>
<feature type="transmembrane region" description="Helical" evidence="1">
    <location>
        <begin position="270"/>
        <end position="290"/>
    </location>
</feature>
<dbReference type="Proteomes" id="UP000274131">
    <property type="component" value="Unassembled WGS sequence"/>
</dbReference>
<dbReference type="GO" id="GO:0022857">
    <property type="term" value="F:transmembrane transporter activity"/>
    <property type="evidence" value="ECO:0007669"/>
    <property type="project" value="InterPro"/>
</dbReference>
<feature type="transmembrane region" description="Helical" evidence="1">
    <location>
        <begin position="523"/>
        <end position="543"/>
    </location>
</feature>
<keyword evidence="1" id="KW-1133">Transmembrane helix</keyword>
<feature type="transmembrane region" description="Helical" evidence="1">
    <location>
        <begin position="617"/>
        <end position="636"/>
    </location>
</feature>
<dbReference type="SUPFAM" id="SSF103473">
    <property type="entry name" value="MFS general substrate transporter"/>
    <property type="match status" value="1"/>
</dbReference>
<organism evidence="4">
    <name type="scientific">Enterobius vermicularis</name>
    <name type="common">Human pinworm</name>
    <dbReference type="NCBI Taxonomy" id="51028"/>
    <lineage>
        <taxon>Eukaryota</taxon>
        <taxon>Metazoa</taxon>
        <taxon>Ecdysozoa</taxon>
        <taxon>Nematoda</taxon>
        <taxon>Chromadorea</taxon>
        <taxon>Rhabditida</taxon>
        <taxon>Spirurina</taxon>
        <taxon>Oxyuridomorpha</taxon>
        <taxon>Oxyuroidea</taxon>
        <taxon>Oxyuridae</taxon>
        <taxon>Enterobius</taxon>
    </lineage>
</organism>
<evidence type="ECO:0000313" key="2">
    <source>
        <dbReference type="EMBL" id="VDD90156.1"/>
    </source>
</evidence>
<feature type="transmembrane region" description="Helical" evidence="1">
    <location>
        <begin position="390"/>
        <end position="409"/>
    </location>
</feature>
<dbReference type="PANTHER" id="PTHR45757:SF7">
    <property type="entry name" value="MFS DOMAIN-CONTAINING PROTEIN"/>
    <property type="match status" value="1"/>
</dbReference>
<accession>A0A0N4V4Z8</accession>
<evidence type="ECO:0000313" key="3">
    <source>
        <dbReference type="Proteomes" id="UP000274131"/>
    </source>
</evidence>
<dbReference type="AlphaFoldDB" id="A0A0N4V4Z8"/>
<gene>
    <name evidence="2" type="ORF">EVEC_LOCUS4907</name>
</gene>
<dbReference type="Gene3D" id="1.20.1250.20">
    <property type="entry name" value="MFS general substrate transporter like domains"/>
    <property type="match status" value="1"/>
</dbReference>
<reference evidence="2 3" key="2">
    <citation type="submission" date="2018-10" db="EMBL/GenBank/DDBJ databases">
        <authorList>
            <consortium name="Pathogen Informatics"/>
        </authorList>
    </citation>
    <scope>NUCLEOTIDE SEQUENCE [LARGE SCALE GENOMIC DNA]</scope>
</reference>
<feature type="transmembrane region" description="Helical" evidence="1">
    <location>
        <begin position="448"/>
        <end position="473"/>
    </location>
</feature>
<feature type="transmembrane region" description="Helical" evidence="1">
    <location>
        <begin position="19"/>
        <end position="42"/>
    </location>
</feature>
<sequence>MAHTAPCCCCFSNDVRHLILWLTVICSTILFANLTLFNVIVIGDMNDFGRWSQMVEHSSSEKCFAVLVMDFGDIIILITMKSILSDIAFSTQSRTHIFSNYSTYGSLRKPRKIVNEEEALGTTVPVVSGTDLGSTNKSFVENVTDLEQSFLALDNSDGHPLVPEEETTHVISTTSSSTTVPKTIILTRPSVSSDVNPAPTVDIFTSSSEPVIAKDPTVKISDFDDKDASKVSGKLDDRAKGDTAAGDRVELVENKLPEVAASLMEKLMPLFIWVAPGFGMFFGTLISIWLSKPVGVKKVFAVALFICSLATISLGFTLLAKRSIFVCSAIRFLQGLCCGSVLPVVGIMTANWATLKEQFFFIIWSHLFVQLMPMISWPLCIWLINKEFMAPFLLHSAAAAFLGFLWMLFYRDRPQYHPWVNGLELNKIVTGKIKAFENRSLKKNTFSLLVSSLSVWAIWTSFFCYFLVVALLFQYLPIYYHYVLKFQYPTWNVSLPFVPMLIFTFLYPIWLRLSKICRDSVSVGFFNTVSFILSAAGFVFIALSPQGSSASAIALVIILLALVFSFYGFCRSAVFVGRYYTQYIIAYSEIGLAVAFVFVSVLVYFFDNPGSANEWRIIFITVSAIQLAGAAVFLIIGSSQPEEWSKDSWDPSAGRRLINVDQIDYHSEECGFLEMKFSGSGTCKNVARMNQREDSNKRMSKIEWEGRYFSFPVGSGLARPGGVLEHLIWKAVSLDYLNMH</sequence>
<dbReference type="OrthoDB" id="2985014at2759"/>
<feature type="transmembrane region" description="Helical" evidence="1">
    <location>
        <begin position="359"/>
        <end position="384"/>
    </location>
</feature>
<dbReference type="InterPro" id="IPR036259">
    <property type="entry name" value="MFS_trans_sf"/>
</dbReference>
<protein>
    <submittedName>
        <fullName evidence="4">MFS domain-containing protein</fullName>
    </submittedName>
</protein>
<feature type="transmembrane region" description="Helical" evidence="1">
    <location>
        <begin position="493"/>
        <end position="511"/>
    </location>
</feature>
<keyword evidence="3" id="KW-1185">Reference proteome</keyword>
<dbReference type="EMBL" id="UXUI01007998">
    <property type="protein sequence ID" value="VDD90156.1"/>
    <property type="molecule type" value="Genomic_DNA"/>
</dbReference>
<keyword evidence="1" id="KW-0812">Transmembrane</keyword>
<evidence type="ECO:0000256" key="1">
    <source>
        <dbReference type="SAM" id="Phobius"/>
    </source>
</evidence>
<feature type="transmembrane region" description="Helical" evidence="1">
    <location>
        <begin position="299"/>
        <end position="320"/>
    </location>
</feature>
<evidence type="ECO:0000313" key="4">
    <source>
        <dbReference type="WBParaSite" id="EVEC_0000525401-mRNA-1"/>
    </source>
</evidence>